<feature type="compositionally biased region" description="Low complexity" evidence="1">
    <location>
        <begin position="56"/>
        <end position="66"/>
    </location>
</feature>
<dbReference type="EMBL" id="JANEYF010000117">
    <property type="protein sequence ID" value="KAJ8972145.1"/>
    <property type="molecule type" value="Genomic_DNA"/>
</dbReference>
<sequence length="66" mass="7120">MAMGPSSDMSVSPQLAIKTFNASESHHSLGGRISSDEKLQKEVQRTTSMSSENHSKLSTLPTKTLT</sequence>
<feature type="region of interest" description="Disordered" evidence="1">
    <location>
        <begin position="1"/>
        <end position="66"/>
    </location>
</feature>
<feature type="compositionally biased region" description="Basic and acidic residues" evidence="1">
    <location>
        <begin position="34"/>
        <end position="44"/>
    </location>
</feature>
<gene>
    <name evidence="2" type="ORF">NQ314_000371</name>
</gene>
<evidence type="ECO:0000313" key="3">
    <source>
        <dbReference type="Proteomes" id="UP001162156"/>
    </source>
</evidence>
<organism evidence="2 3">
    <name type="scientific">Rhamnusium bicolor</name>
    <dbReference type="NCBI Taxonomy" id="1586634"/>
    <lineage>
        <taxon>Eukaryota</taxon>
        <taxon>Metazoa</taxon>
        <taxon>Ecdysozoa</taxon>
        <taxon>Arthropoda</taxon>
        <taxon>Hexapoda</taxon>
        <taxon>Insecta</taxon>
        <taxon>Pterygota</taxon>
        <taxon>Neoptera</taxon>
        <taxon>Endopterygota</taxon>
        <taxon>Coleoptera</taxon>
        <taxon>Polyphaga</taxon>
        <taxon>Cucujiformia</taxon>
        <taxon>Chrysomeloidea</taxon>
        <taxon>Cerambycidae</taxon>
        <taxon>Lepturinae</taxon>
        <taxon>Rhagiini</taxon>
        <taxon>Rhamnusium</taxon>
    </lineage>
</organism>
<dbReference type="AlphaFoldDB" id="A0AAV8ZX28"/>
<comment type="caution">
    <text evidence="2">The sequence shown here is derived from an EMBL/GenBank/DDBJ whole genome shotgun (WGS) entry which is preliminary data.</text>
</comment>
<name>A0AAV8ZX28_9CUCU</name>
<dbReference type="Proteomes" id="UP001162156">
    <property type="component" value="Unassembled WGS sequence"/>
</dbReference>
<proteinExistence type="predicted"/>
<protein>
    <submittedName>
        <fullName evidence="2">Uncharacterized protein</fullName>
    </submittedName>
</protein>
<reference evidence="2" key="1">
    <citation type="journal article" date="2023" name="Insect Mol. Biol.">
        <title>Genome sequencing provides insights into the evolution of gene families encoding plant cell wall-degrading enzymes in longhorned beetles.</title>
        <authorList>
            <person name="Shin N.R."/>
            <person name="Okamura Y."/>
            <person name="Kirsch R."/>
            <person name="Pauchet Y."/>
        </authorList>
    </citation>
    <scope>NUCLEOTIDE SEQUENCE</scope>
    <source>
        <strain evidence="2">RBIC_L_NR</strain>
    </source>
</reference>
<evidence type="ECO:0000256" key="1">
    <source>
        <dbReference type="SAM" id="MobiDB-lite"/>
    </source>
</evidence>
<keyword evidence="3" id="KW-1185">Reference proteome</keyword>
<evidence type="ECO:0000313" key="2">
    <source>
        <dbReference type="EMBL" id="KAJ8972145.1"/>
    </source>
</evidence>
<accession>A0AAV8ZX28</accession>